<dbReference type="Pfam" id="PF17958">
    <property type="entry name" value="EF-hand_13"/>
    <property type="match status" value="1"/>
</dbReference>
<evidence type="ECO:0000256" key="1">
    <source>
        <dbReference type="ARBA" id="ARBA00022723"/>
    </source>
</evidence>
<dbReference type="PANTHER" id="PTHR14095">
    <property type="entry name" value="PHOSPHATASE 2A REGULATORY SUBUNIT-RELATED"/>
    <property type="match status" value="1"/>
</dbReference>
<evidence type="ECO:0000313" key="4">
    <source>
        <dbReference type="EMBL" id="OAJ36240.1"/>
    </source>
</evidence>
<keyword evidence="2" id="KW-0106">Calcium</keyword>
<dbReference type="InterPro" id="IPR018247">
    <property type="entry name" value="EF_Hand_1_Ca_BS"/>
</dbReference>
<dbReference type="VEuPathDB" id="FungiDB:BDEG_20436"/>
<dbReference type="Gene3D" id="1.10.238.230">
    <property type="match status" value="1"/>
</dbReference>
<dbReference type="GO" id="GO:0019888">
    <property type="term" value="F:protein phosphatase regulator activity"/>
    <property type="evidence" value="ECO:0007669"/>
    <property type="project" value="TreeGrafter"/>
</dbReference>
<dbReference type="SUPFAM" id="SSF47473">
    <property type="entry name" value="EF-hand"/>
    <property type="match status" value="2"/>
</dbReference>
<feature type="domain" description="EF-hand" evidence="3">
    <location>
        <begin position="579"/>
        <end position="614"/>
    </location>
</feature>
<evidence type="ECO:0000313" key="5">
    <source>
        <dbReference type="Proteomes" id="UP000077115"/>
    </source>
</evidence>
<reference evidence="4 5" key="2">
    <citation type="submission" date="2016-05" db="EMBL/GenBank/DDBJ databases">
        <title>Lineage-specific infection strategies underlie the spectrum of fungal disease in amphibians.</title>
        <authorList>
            <person name="Cuomo C.A."/>
            <person name="Farrer R.A."/>
            <person name="James T."/>
            <person name="Longcore J."/>
            <person name="Birren B."/>
        </authorList>
    </citation>
    <scope>NUCLEOTIDE SEQUENCE [LARGE SCALE GENOMIC DNA]</scope>
    <source>
        <strain evidence="4 5">JEL423</strain>
    </source>
</reference>
<dbReference type="FunFam" id="1.10.238.10:FF:000025">
    <property type="entry name" value="serine/threonine-protein phosphatase 2A regulatory subunit B'' subunit alpha"/>
    <property type="match status" value="1"/>
</dbReference>
<dbReference type="Proteomes" id="UP000077115">
    <property type="component" value="Unassembled WGS sequence"/>
</dbReference>
<gene>
    <name evidence="4" type="ORF">BDEG_20436</name>
</gene>
<evidence type="ECO:0000256" key="2">
    <source>
        <dbReference type="ARBA" id="ARBA00022837"/>
    </source>
</evidence>
<name>A0A177W9E0_BATDL</name>
<dbReference type="PANTHER" id="PTHR14095:SF0">
    <property type="entry name" value="MIP22305P"/>
    <property type="match status" value="1"/>
</dbReference>
<keyword evidence="1" id="KW-0479">Metal-binding</keyword>
<dbReference type="GO" id="GO:0000159">
    <property type="term" value="C:protein phosphatase type 2A complex"/>
    <property type="evidence" value="ECO:0007669"/>
    <property type="project" value="TreeGrafter"/>
</dbReference>
<dbReference type="OrthoDB" id="5586at2759"/>
<dbReference type="InterPro" id="IPR002048">
    <property type="entry name" value="EF_hand_dom"/>
</dbReference>
<dbReference type="AlphaFoldDB" id="A0A177W9E0"/>
<evidence type="ECO:0000259" key="3">
    <source>
        <dbReference type="PROSITE" id="PS50222"/>
    </source>
</evidence>
<sequence length="823" mass="93737">MEWQNVVLKNKLQNPDSEPIDSVSSPETIQTVKSHDLSNSILVGNETSTPQTIQRSLKETVFQPKSPTNTRKDTLSTCTLASSPFDFIPNQTLNTDTLLMQWLVQTDASTFITNKLAALDVMGSTKVDTLSSSHTESSYCVDEMGIFSELAPLSPHTDIDDMSNRSKPNCDVYPGSASISVLNESRLVGKTPTCILPLDRCHVDTEPICSIPGVISNIKSAQSHFENTISSDQQLNITTTQFDKPSVDTLSSPESKLELTCIDTTHQSISRNEAVSAINSRKIPLTREQEVVKKDSGVDLTVSQKPSIGKFYYPFGKPIARNKIMTDTLKEKLRSIFTASPELKLQANDVPLYQHDFVDVALACNISRYFSSAMYIRACNGTDGITFDKFISFWTTHLSTYHTPEAILFGLLKDPKKSYLTPSDIEIVVKDVVQNHPGLRFLEDYKPFQIRYIETVVLRLFYTKPKKWNNQMTFSEFLKSRFVEYVTDLEALDDINKTVDIFSYQHFYVIYCKFWELDTDQQLAIDHAALKKYDRYSMTDLILTRVILGYGKIPSIKTSPPTMSYADFVWFILAVEDKSTPSAIEYWFRCLDLDGDGCLSLYEIKIFFDEQYQRMLNSRMSDVWKFEDFICSLFDLLKPAYPNKITLQDLKRSTSASLFFDMLFDLRKYETYTRRIDPAFREQEMVYFTKHTGETIRLEGFEKFAAKAYSKLSDEDNYQSQSAYMDFDESEDPKCIEGYINGVLSAEWDENPDENDCDNFDQVEDELVRLHCVAKDAVGTTQKNVVLANASFIERGVNSCNYAHTKSGFCTNTDFDFENIAGL</sequence>
<organism evidence="4 5">
    <name type="scientific">Batrachochytrium dendrobatidis (strain JEL423)</name>
    <dbReference type="NCBI Taxonomy" id="403673"/>
    <lineage>
        <taxon>Eukaryota</taxon>
        <taxon>Fungi</taxon>
        <taxon>Fungi incertae sedis</taxon>
        <taxon>Chytridiomycota</taxon>
        <taxon>Chytridiomycota incertae sedis</taxon>
        <taxon>Chytridiomycetes</taxon>
        <taxon>Rhizophydiales</taxon>
        <taxon>Rhizophydiales incertae sedis</taxon>
        <taxon>Batrachochytrium</taxon>
    </lineage>
</organism>
<reference evidence="4 5" key="1">
    <citation type="submission" date="2006-10" db="EMBL/GenBank/DDBJ databases">
        <title>The Genome Sequence of Batrachochytrium dendrobatidis JEL423.</title>
        <authorList>
            <consortium name="The Broad Institute Genome Sequencing Platform"/>
            <person name="Birren B."/>
            <person name="Lander E."/>
            <person name="Galagan J."/>
            <person name="Cuomo C."/>
            <person name="Devon K."/>
            <person name="Jaffe D."/>
            <person name="Butler J."/>
            <person name="Alvarez P."/>
            <person name="Gnerre S."/>
            <person name="Grabherr M."/>
            <person name="Kleber M."/>
            <person name="Mauceli E."/>
            <person name="Brockman W."/>
            <person name="Young S."/>
            <person name="LaButti K."/>
            <person name="Sykes S."/>
            <person name="DeCaprio D."/>
            <person name="Crawford M."/>
            <person name="Koehrsen M."/>
            <person name="Engels R."/>
            <person name="Montgomery P."/>
            <person name="Pearson M."/>
            <person name="Howarth C."/>
            <person name="Larson L."/>
            <person name="White J."/>
            <person name="O'Leary S."/>
            <person name="Kodira C."/>
            <person name="Zeng Q."/>
            <person name="Yandava C."/>
            <person name="Alvarado L."/>
            <person name="Longcore J."/>
            <person name="James T."/>
        </authorList>
    </citation>
    <scope>NUCLEOTIDE SEQUENCE [LARGE SCALE GENOMIC DNA]</scope>
    <source>
        <strain evidence="4 5">JEL423</strain>
    </source>
</reference>
<accession>A0A177W9E0</accession>
<dbReference type="eggNOG" id="KOG2562">
    <property type="taxonomic scope" value="Eukaryota"/>
</dbReference>
<dbReference type="PROSITE" id="PS00018">
    <property type="entry name" value="EF_HAND_1"/>
    <property type="match status" value="1"/>
</dbReference>
<dbReference type="EMBL" id="DS022300">
    <property type="protein sequence ID" value="OAJ36240.1"/>
    <property type="molecule type" value="Genomic_DNA"/>
</dbReference>
<dbReference type="STRING" id="403673.A0A177W9E0"/>
<protein>
    <recommendedName>
        <fullName evidence="3">EF-hand domain-containing protein</fullName>
    </recommendedName>
</protein>
<dbReference type="Gene3D" id="1.10.238.220">
    <property type="match status" value="1"/>
</dbReference>
<dbReference type="PROSITE" id="PS50222">
    <property type="entry name" value="EF_HAND_2"/>
    <property type="match status" value="1"/>
</dbReference>
<dbReference type="InterPro" id="IPR011992">
    <property type="entry name" value="EF-hand-dom_pair"/>
</dbReference>
<proteinExistence type="predicted"/>
<dbReference type="InterPro" id="IPR041534">
    <property type="entry name" value="EF-hand_13"/>
</dbReference>
<dbReference type="GO" id="GO:0005509">
    <property type="term" value="F:calcium ion binding"/>
    <property type="evidence" value="ECO:0007669"/>
    <property type="project" value="InterPro"/>
</dbReference>
<dbReference type="Gene3D" id="1.10.238.10">
    <property type="entry name" value="EF-hand"/>
    <property type="match status" value="1"/>
</dbReference>